<reference evidence="3" key="1">
    <citation type="submission" date="2017-02" db="UniProtKB">
        <authorList>
            <consortium name="WormBaseParasite"/>
        </authorList>
    </citation>
    <scope>IDENTIFICATION</scope>
</reference>
<evidence type="ECO:0000313" key="2">
    <source>
        <dbReference type="Proteomes" id="UP000278627"/>
    </source>
</evidence>
<dbReference type="Proteomes" id="UP000278627">
    <property type="component" value="Unassembled WGS sequence"/>
</dbReference>
<dbReference type="WBParaSite" id="BPAG_0000210401-mRNA-1">
    <property type="protein sequence ID" value="BPAG_0000210401-mRNA-1"/>
    <property type="gene ID" value="BPAG_0000210401"/>
</dbReference>
<keyword evidence="2" id="KW-1185">Reference proteome</keyword>
<organism evidence="3">
    <name type="scientific">Brugia pahangi</name>
    <name type="common">Filarial nematode worm</name>
    <dbReference type="NCBI Taxonomy" id="6280"/>
    <lineage>
        <taxon>Eukaryota</taxon>
        <taxon>Metazoa</taxon>
        <taxon>Ecdysozoa</taxon>
        <taxon>Nematoda</taxon>
        <taxon>Chromadorea</taxon>
        <taxon>Rhabditida</taxon>
        <taxon>Spirurina</taxon>
        <taxon>Spiruromorpha</taxon>
        <taxon>Filarioidea</taxon>
        <taxon>Onchocercidae</taxon>
        <taxon>Brugia</taxon>
    </lineage>
</organism>
<evidence type="ECO:0000313" key="3">
    <source>
        <dbReference type="WBParaSite" id="BPAG_0000210401-mRNA-1"/>
    </source>
</evidence>
<evidence type="ECO:0000313" key="1">
    <source>
        <dbReference type="EMBL" id="VDN83260.1"/>
    </source>
</evidence>
<proteinExistence type="predicted"/>
<reference evidence="1 2" key="2">
    <citation type="submission" date="2018-11" db="EMBL/GenBank/DDBJ databases">
        <authorList>
            <consortium name="Pathogen Informatics"/>
        </authorList>
    </citation>
    <scope>NUCLEOTIDE SEQUENCE [LARGE SCALE GENOMIC DNA]</scope>
</reference>
<dbReference type="AlphaFoldDB" id="A0A0N4T1Q0"/>
<protein>
    <submittedName>
        <fullName evidence="3">Secreted protein</fullName>
    </submittedName>
</protein>
<gene>
    <name evidence="1" type="ORF">BPAG_LOCUS2074</name>
</gene>
<accession>A0A0N4T1Q0</accession>
<name>A0A0N4T1Q0_BRUPA</name>
<dbReference type="EMBL" id="UZAD01000239">
    <property type="protein sequence ID" value="VDN83260.1"/>
    <property type="molecule type" value="Genomic_DNA"/>
</dbReference>
<sequence length="89" mass="9933">MQLQYHCHAIAVSLPRWCSIIITQHATAVSLPGNCSIIATLVQYYHHAARNCSILLHHFNIVKLLCHYNYNSATAVITLNCDYSHAAAI</sequence>